<accession>A0ACA9MZD6</accession>
<protein>
    <submittedName>
        <fullName evidence="1">14238_t:CDS:1</fullName>
    </submittedName>
</protein>
<reference evidence="1" key="1">
    <citation type="submission" date="2021-06" db="EMBL/GenBank/DDBJ databases">
        <authorList>
            <person name="Kallberg Y."/>
            <person name="Tangrot J."/>
            <person name="Rosling A."/>
        </authorList>
    </citation>
    <scope>NUCLEOTIDE SEQUENCE</scope>
    <source>
        <strain evidence="1">CL356</strain>
    </source>
</reference>
<comment type="caution">
    <text evidence="1">The sequence shown here is derived from an EMBL/GenBank/DDBJ whole genome shotgun (WGS) entry which is preliminary data.</text>
</comment>
<proteinExistence type="predicted"/>
<evidence type="ECO:0000313" key="2">
    <source>
        <dbReference type="Proteomes" id="UP000789525"/>
    </source>
</evidence>
<keyword evidence="2" id="KW-1185">Reference proteome</keyword>
<dbReference type="Proteomes" id="UP000789525">
    <property type="component" value="Unassembled WGS sequence"/>
</dbReference>
<organism evidence="1 2">
    <name type="scientific">Acaulospora colombiana</name>
    <dbReference type="NCBI Taxonomy" id="27376"/>
    <lineage>
        <taxon>Eukaryota</taxon>
        <taxon>Fungi</taxon>
        <taxon>Fungi incertae sedis</taxon>
        <taxon>Mucoromycota</taxon>
        <taxon>Glomeromycotina</taxon>
        <taxon>Glomeromycetes</taxon>
        <taxon>Diversisporales</taxon>
        <taxon>Acaulosporaceae</taxon>
        <taxon>Acaulospora</taxon>
    </lineage>
</organism>
<sequence>MPERENPEIKVNVNDDLELETSNSQSPPQEKSVQKGDEAFQISLALSSYELLGVVTNLAGGILGERQGLRLCLLIGLWIQVIGIAILCGLRTYWSQEITLIYIAIAQGLCGVAKDMVKSVGKSVAKLVVEEDAKDKLFNLVAWLTGAKNSIKGIGFFYGALLLQYAGYLYSMIVLLGMNFLMIPFAWYYLDHHLGESASKDKLVLSKIFNKGRNVNILSFARMFLFCSRDLWFEVPLPVFLRGPAGWYSTTSFQ</sequence>
<dbReference type="EMBL" id="CAJVPT010016423">
    <property type="protein sequence ID" value="CAG8619129.1"/>
    <property type="molecule type" value="Genomic_DNA"/>
</dbReference>
<evidence type="ECO:0000313" key="1">
    <source>
        <dbReference type="EMBL" id="CAG8619129.1"/>
    </source>
</evidence>
<gene>
    <name evidence="1" type="ORF">ACOLOM_LOCUS7271</name>
</gene>
<name>A0ACA9MZD6_9GLOM</name>